<dbReference type="HOGENOM" id="CLU_152494_2_0_5"/>
<proteinExistence type="inferred from homology"/>
<dbReference type="EMBL" id="CP005587">
    <property type="protein sequence ID" value="AGK56303.1"/>
    <property type="molecule type" value="Genomic_DNA"/>
</dbReference>
<comment type="similarity">
    <text evidence="2">Belongs to the TacA antitoxin family.</text>
</comment>
<dbReference type="Pfam" id="PF08681">
    <property type="entry name" value="TacA1"/>
    <property type="match status" value="1"/>
</dbReference>
<dbReference type="STRING" id="670307.HYPDE_23083"/>
<reference evidence="3 4" key="1">
    <citation type="journal article" date="2013" name="Genome Announc.">
        <title>Genome sequences for three denitrifying bacterial strains isolated from a uranium- and nitrate-contaminated subsurface environment.</title>
        <authorList>
            <person name="Venkatramanan R."/>
            <person name="Prakash O."/>
            <person name="Woyke T."/>
            <person name="Chain P."/>
            <person name="Goodwin L.A."/>
            <person name="Watson D."/>
            <person name="Brooks S."/>
            <person name="Kostka J.E."/>
            <person name="Green S.J."/>
        </authorList>
    </citation>
    <scope>NUCLEOTIDE SEQUENCE [LARGE SCALE GENOMIC DNA]</scope>
    <source>
        <strain evidence="3 4">1NES1</strain>
    </source>
</reference>
<dbReference type="PANTHER" id="PTHR35401:SF2">
    <property type="entry name" value="ABC-TYPE TRANSPORT SYSTEM"/>
    <property type="match status" value="1"/>
</dbReference>
<keyword evidence="1" id="KW-1277">Toxin-antitoxin system</keyword>
<accession>N0B074</accession>
<gene>
    <name evidence="3" type="ORF">HYPDE_23083</name>
</gene>
<dbReference type="AlphaFoldDB" id="N0B074"/>
<evidence type="ECO:0000313" key="3">
    <source>
        <dbReference type="EMBL" id="AGK56303.1"/>
    </source>
</evidence>
<dbReference type="eggNOG" id="COG4453">
    <property type="taxonomic scope" value="Bacteria"/>
</dbReference>
<dbReference type="InterPro" id="IPR014795">
    <property type="entry name" value="TacA_1-like"/>
</dbReference>
<evidence type="ECO:0000313" key="4">
    <source>
        <dbReference type="Proteomes" id="UP000005952"/>
    </source>
</evidence>
<dbReference type="KEGG" id="hdt:HYPDE_23083"/>
<evidence type="ECO:0000256" key="1">
    <source>
        <dbReference type="ARBA" id="ARBA00022649"/>
    </source>
</evidence>
<dbReference type="SUPFAM" id="SSF47598">
    <property type="entry name" value="Ribbon-helix-helix"/>
    <property type="match status" value="1"/>
</dbReference>
<evidence type="ECO:0000256" key="2">
    <source>
        <dbReference type="ARBA" id="ARBA00049988"/>
    </source>
</evidence>
<evidence type="ECO:0008006" key="5">
    <source>
        <dbReference type="Google" id="ProtNLM"/>
    </source>
</evidence>
<dbReference type="GO" id="GO:0006355">
    <property type="term" value="P:regulation of DNA-templated transcription"/>
    <property type="evidence" value="ECO:0007669"/>
    <property type="project" value="InterPro"/>
</dbReference>
<dbReference type="RefSeq" id="WP_015596341.1">
    <property type="nucleotide sequence ID" value="NC_021172.1"/>
</dbReference>
<dbReference type="Proteomes" id="UP000005952">
    <property type="component" value="Chromosome"/>
</dbReference>
<dbReference type="PANTHER" id="PTHR35401">
    <property type="entry name" value="COPG FAMILY HELIX-TURN-HELIX PROTEIN-RELATED-RELATED"/>
    <property type="match status" value="1"/>
</dbReference>
<dbReference type="Gene3D" id="1.20.5.780">
    <property type="entry name" value="Single helix bin"/>
    <property type="match status" value="1"/>
</dbReference>
<name>N0B074_9HYPH</name>
<sequence>MATSQVIGKKARSRAPARFGARLKPEAKELLERAAALTGRSLTDFVLASAEEAALRTIREHELVRLTARDSKAFVAAFLENTKPNKRLRKAAGRYKATSSVKV</sequence>
<keyword evidence="4" id="KW-1185">Reference proteome</keyword>
<protein>
    <recommendedName>
        <fullName evidence="5">DUF1778 domain-containing protein</fullName>
    </recommendedName>
</protein>
<organism evidence="3 4">
    <name type="scientific">Hyphomicrobium denitrificans 1NES1</name>
    <dbReference type="NCBI Taxonomy" id="670307"/>
    <lineage>
        <taxon>Bacteria</taxon>
        <taxon>Pseudomonadati</taxon>
        <taxon>Pseudomonadota</taxon>
        <taxon>Alphaproteobacteria</taxon>
        <taxon>Hyphomicrobiales</taxon>
        <taxon>Hyphomicrobiaceae</taxon>
        <taxon>Hyphomicrobium</taxon>
    </lineage>
</organism>
<dbReference type="InterPro" id="IPR010985">
    <property type="entry name" value="Ribbon_hlx_hlx"/>
</dbReference>